<proteinExistence type="inferred from homology"/>
<evidence type="ECO:0000256" key="6">
    <source>
        <dbReference type="ARBA" id="ARBA00023180"/>
    </source>
</evidence>
<comment type="similarity">
    <text evidence="2 7">Belongs to the CTL (choline transporter-like) family.</text>
</comment>
<evidence type="ECO:0000256" key="2">
    <source>
        <dbReference type="ARBA" id="ARBA00007168"/>
    </source>
</evidence>
<dbReference type="RefSeq" id="XP_028878245.1">
    <property type="nucleotide sequence ID" value="XM_029030476.1"/>
</dbReference>
<keyword evidence="9" id="KW-1185">Reference proteome</keyword>
<feature type="transmembrane region" description="Helical" evidence="7">
    <location>
        <begin position="27"/>
        <end position="48"/>
    </location>
</feature>
<organism evidence="8 9">
    <name type="scientific">Trypanosoma theileri</name>
    <dbReference type="NCBI Taxonomy" id="67003"/>
    <lineage>
        <taxon>Eukaryota</taxon>
        <taxon>Discoba</taxon>
        <taxon>Euglenozoa</taxon>
        <taxon>Kinetoplastea</taxon>
        <taxon>Metakinetoplastina</taxon>
        <taxon>Trypanosomatida</taxon>
        <taxon>Trypanosomatidae</taxon>
        <taxon>Trypanosoma</taxon>
    </lineage>
</organism>
<dbReference type="AlphaFoldDB" id="A0A1X0NJ13"/>
<keyword evidence="4 7" id="KW-1133">Transmembrane helix</keyword>
<feature type="transmembrane region" description="Helical" evidence="7">
    <location>
        <begin position="340"/>
        <end position="367"/>
    </location>
</feature>
<dbReference type="OrthoDB" id="249252at2759"/>
<evidence type="ECO:0000256" key="1">
    <source>
        <dbReference type="ARBA" id="ARBA00004141"/>
    </source>
</evidence>
<dbReference type="EMBL" id="NBCO01000048">
    <property type="protein sequence ID" value="ORC84179.1"/>
    <property type="molecule type" value="Genomic_DNA"/>
</dbReference>
<keyword evidence="3 7" id="KW-0812">Transmembrane</keyword>
<comment type="caution">
    <text evidence="8">The sequence shown here is derived from an EMBL/GenBank/DDBJ whole genome shotgun (WGS) entry which is preliminary data.</text>
</comment>
<feature type="transmembrane region" description="Helical" evidence="7">
    <location>
        <begin position="480"/>
        <end position="500"/>
    </location>
</feature>
<evidence type="ECO:0000256" key="5">
    <source>
        <dbReference type="ARBA" id="ARBA00023136"/>
    </source>
</evidence>
<dbReference type="PANTHER" id="PTHR12385:SF14">
    <property type="entry name" value="CHOLINE TRANSPORTER-LIKE 2"/>
    <property type="match status" value="1"/>
</dbReference>
<sequence length="687" mass="76895">MGCCCCCVKTTRDEPETYEKRRNCTDIFFALLFIAMLACFVALGVIAFDKGDVRSIVYGHDYLGHYCGEGEAPPDFESKIPETAMFQSKKWEENKFVWYPLPLAINYSSVFSHLSRYLNLGVCVKTCPETDVEALKLLAQGGNATHPTLLEKIRVFSYGTTAANGETVQAASQMYAVYDSSELIRKCLPKLTQPEEVRDIISDPFLQKAYTFAMQGAHEVQNSWRVFIIEAAICVALCFVFIVLMRYMVDLLVWLVILCLFFILAGGGAICYFLYHTRGESTYLPVSGISDYALLFLVFAIILWVLSLVYLFIILALCSKVRLVCAVIKISSRVLASVPSLLIVPIVIGVLILVVLTWSVAVGMALYSARKSDSKLSLVPVTDGLKFSDETVVVINNTKFYSVASRVLETDHIFEYLAVADLFAFLWTMGFLSAFSFTVVAFVSVFWYFSSLHNSEKAVPLFGVCRAVCWTLVYHTGTIALGSLIIAIIQTIRFLLSYFAKKAKAAMGDNQLFKCVFYCMKCFVACFEKVLSVINKNAYVMMCITSNGFCLSACSAVSMILTYAVELLFLGWLLGVVIFFGKLFVVGSCCVSAYFLCTVESLAPDVEVKFMPVLVVGVMAYFMCTVFFNVYNSAADALLVCYCYDRKMNESNGLYYVPYELEHQLKDYSQREKLREFNAMQAAAHQD</sequence>
<protein>
    <recommendedName>
        <fullName evidence="7">Choline transporter-like protein</fullName>
    </recommendedName>
</protein>
<dbReference type="Proteomes" id="UP000192257">
    <property type="component" value="Unassembled WGS sequence"/>
</dbReference>
<keyword evidence="5 7" id="KW-0472">Membrane</keyword>
<evidence type="ECO:0000256" key="4">
    <source>
        <dbReference type="ARBA" id="ARBA00022989"/>
    </source>
</evidence>
<feature type="transmembrane region" description="Helical" evidence="7">
    <location>
        <begin position="295"/>
        <end position="319"/>
    </location>
</feature>
<evidence type="ECO:0000256" key="7">
    <source>
        <dbReference type="RuleBase" id="RU368066"/>
    </source>
</evidence>
<accession>A0A1X0NJ13</accession>
<feature type="transmembrane region" description="Helical" evidence="7">
    <location>
        <begin position="424"/>
        <end position="449"/>
    </location>
</feature>
<dbReference type="Pfam" id="PF04515">
    <property type="entry name" value="Choline_transpo"/>
    <property type="match status" value="1"/>
</dbReference>
<comment type="subcellular location">
    <subcellularLocation>
        <location evidence="7">Cell membrane</location>
        <topology evidence="7">Multi-pass membrane protein</topology>
    </subcellularLocation>
    <subcellularLocation>
        <location evidence="1">Membrane</location>
        <topology evidence="1">Multi-pass membrane protein</topology>
    </subcellularLocation>
</comment>
<evidence type="ECO:0000313" key="9">
    <source>
        <dbReference type="Proteomes" id="UP000192257"/>
    </source>
</evidence>
<gene>
    <name evidence="8" type="ORF">TM35_000481400</name>
</gene>
<name>A0A1X0NJ13_9TRYP</name>
<dbReference type="PANTHER" id="PTHR12385">
    <property type="entry name" value="CHOLINE TRANSPORTER-LIKE (SLC FAMILY 44)"/>
    <property type="match status" value="1"/>
</dbReference>
<keyword evidence="6" id="KW-0325">Glycoprotein</keyword>
<feature type="transmembrane region" description="Helical" evidence="7">
    <location>
        <begin position="569"/>
        <end position="596"/>
    </location>
</feature>
<dbReference type="GO" id="GO:0005886">
    <property type="term" value="C:plasma membrane"/>
    <property type="evidence" value="ECO:0007669"/>
    <property type="project" value="UniProtKB-SubCell"/>
</dbReference>
<evidence type="ECO:0000313" key="8">
    <source>
        <dbReference type="EMBL" id="ORC84179.1"/>
    </source>
</evidence>
<feature type="transmembrane region" description="Helical" evidence="7">
    <location>
        <begin position="224"/>
        <end position="244"/>
    </location>
</feature>
<reference evidence="8 9" key="1">
    <citation type="submission" date="2017-03" db="EMBL/GenBank/DDBJ databases">
        <title>An alternative strategy for trypanosome survival in the mammalian bloodstream revealed through genome and transcriptome analysis of the ubiquitous bovine parasite Trypanosoma (Megatrypanum) theileri.</title>
        <authorList>
            <person name="Kelly S."/>
            <person name="Ivens A."/>
            <person name="Mott A."/>
            <person name="O'Neill E."/>
            <person name="Emms D."/>
            <person name="Macleod O."/>
            <person name="Voorheis P."/>
            <person name="Matthews J."/>
            <person name="Matthews K."/>
            <person name="Carrington M."/>
        </authorList>
    </citation>
    <scope>NUCLEOTIDE SEQUENCE [LARGE SCALE GENOMIC DNA]</scope>
    <source>
        <strain evidence="8">Edinburgh</strain>
    </source>
</reference>
<dbReference type="GO" id="GO:0022857">
    <property type="term" value="F:transmembrane transporter activity"/>
    <property type="evidence" value="ECO:0007669"/>
    <property type="project" value="UniProtKB-UniRule"/>
</dbReference>
<feature type="transmembrane region" description="Helical" evidence="7">
    <location>
        <begin position="539"/>
        <end position="563"/>
    </location>
</feature>
<evidence type="ECO:0000256" key="3">
    <source>
        <dbReference type="ARBA" id="ARBA00022692"/>
    </source>
</evidence>
<feature type="transmembrane region" description="Helical" evidence="7">
    <location>
        <begin position="608"/>
        <end position="631"/>
    </location>
</feature>
<dbReference type="GeneID" id="39990256"/>
<comment type="function">
    <text evidence="7">Choline transporter.</text>
</comment>
<dbReference type="InterPro" id="IPR007603">
    <property type="entry name" value="Choline_transptr-like"/>
</dbReference>
<dbReference type="VEuPathDB" id="TriTrypDB:TM35_000481400"/>
<feature type="transmembrane region" description="Helical" evidence="7">
    <location>
        <begin position="251"/>
        <end position="275"/>
    </location>
</feature>